<dbReference type="Gene3D" id="3.30.200.20">
    <property type="entry name" value="Phosphorylase Kinase, domain 1"/>
    <property type="match status" value="1"/>
</dbReference>
<comment type="subcellular location">
    <subcellularLocation>
        <location evidence="1">Membrane</location>
    </subcellularLocation>
</comment>
<dbReference type="SUPFAM" id="SSF56112">
    <property type="entry name" value="Protein kinase-like (PK-like)"/>
    <property type="match status" value="1"/>
</dbReference>
<protein>
    <submittedName>
        <fullName evidence="4">Uncharacterized protein</fullName>
    </submittedName>
</protein>
<keyword evidence="2" id="KW-0418">Kinase</keyword>
<name>A0ABQ8BR42_BRANA</name>
<dbReference type="PANTHER" id="PTHR47985:SF10">
    <property type="entry name" value="PROTEIN KINASE DOMAIN-CONTAINING PROTEIN"/>
    <property type="match status" value="1"/>
</dbReference>
<evidence type="ECO:0000313" key="4">
    <source>
        <dbReference type="EMBL" id="KAH0907244.1"/>
    </source>
</evidence>
<comment type="caution">
    <text evidence="4">The sequence shown here is derived from an EMBL/GenBank/DDBJ whole genome shotgun (WGS) entry which is preliminary data.</text>
</comment>
<reference evidence="4 5" key="1">
    <citation type="submission" date="2021-05" db="EMBL/GenBank/DDBJ databases">
        <title>Genome Assembly of Synthetic Allotetraploid Brassica napus Reveals Homoeologous Exchanges between Subgenomes.</title>
        <authorList>
            <person name="Davis J.T."/>
        </authorList>
    </citation>
    <scope>NUCLEOTIDE SEQUENCE [LARGE SCALE GENOMIC DNA]</scope>
    <source>
        <strain evidence="5">cv. Da-Ae</strain>
        <tissue evidence="4">Seedling</tissue>
    </source>
</reference>
<accession>A0ABQ8BR42</accession>
<keyword evidence="3" id="KW-0472">Membrane</keyword>
<evidence type="ECO:0000313" key="5">
    <source>
        <dbReference type="Proteomes" id="UP000824890"/>
    </source>
</evidence>
<keyword evidence="2" id="KW-0808">Transferase</keyword>
<feature type="non-terminal residue" evidence="4">
    <location>
        <position position="1"/>
    </location>
</feature>
<dbReference type="Proteomes" id="UP000824890">
    <property type="component" value="Unassembled WGS sequence"/>
</dbReference>
<keyword evidence="2" id="KW-0723">Serine/threonine-protein kinase</keyword>
<dbReference type="PANTHER" id="PTHR47985">
    <property type="entry name" value="OS07G0668900 PROTEIN"/>
    <property type="match status" value="1"/>
</dbReference>
<proteinExistence type="predicted"/>
<dbReference type="InterPro" id="IPR011009">
    <property type="entry name" value="Kinase-like_dom_sf"/>
</dbReference>
<dbReference type="EMBL" id="JAGKQM010000010">
    <property type="protein sequence ID" value="KAH0907244.1"/>
    <property type="molecule type" value="Genomic_DNA"/>
</dbReference>
<keyword evidence="5" id="KW-1185">Reference proteome</keyword>
<sequence>ILIIMNCFPCFNSQRNRNLSCKNGTNEHDDHDFRPPVATTKHIEERETEQTPLKTFNFRELAMATKNFRQECLIGEGGFGRVYKGTLQSTGQVCYSPSKCSQL</sequence>
<evidence type="ECO:0000256" key="3">
    <source>
        <dbReference type="ARBA" id="ARBA00023136"/>
    </source>
</evidence>
<organism evidence="4 5">
    <name type="scientific">Brassica napus</name>
    <name type="common">Rape</name>
    <dbReference type="NCBI Taxonomy" id="3708"/>
    <lineage>
        <taxon>Eukaryota</taxon>
        <taxon>Viridiplantae</taxon>
        <taxon>Streptophyta</taxon>
        <taxon>Embryophyta</taxon>
        <taxon>Tracheophyta</taxon>
        <taxon>Spermatophyta</taxon>
        <taxon>Magnoliopsida</taxon>
        <taxon>eudicotyledons</taxon>
        <taxon>Gunneridae</taxon>
        <taxon>Pentapetalae</taxon>
        <taxon>rosids</taxon>
        <taxon>malvids</taxon>
        <taxon>Brassicales</taxon>
        <taxon>Brassicaceae</taxon>
        <taxon>Brassiceae</taxon>
        <taxon>Brassica</taxon>
    </lineage>
</organism>
<evidence type="ECO:0000256" key="2">
    <source>
        <dbReference type="ARBA" id="ARBA00022527"/>
    </source>
</evidence>
<gene>
    <name evidence="4" type="ORF">HID58_039071</name>
</gene>
<evidence type="ECO:0000256" key="1">
    <source>
        <dbReference type="ARBA" id="ARBA00004370"/>
    </source>
</evidence>